<proteinExistence type="predicted"/>
<dbReference type="Proteomes" id="UP000221020">
    <property type="component" value="Unassembled WGS sequence"/>
</dbReference>
<name>A0AA91VD16_9BACI</name>
<feature type="domain" description="FtsK" evidence="7">
    <location>
        <begin position="825"/>
        <end position="1007"/>
    </location>
</feature>
<evidence type="ECO:0000256" key="3">
    <source>
        <dbReference type="ARBA" id="ARBA00022840"/>
    </source>
</evidence>
<dbReference type="NCBIfam" id="TIGR03928">
    <property type="entry name" value="T7_EssCb_Firm"/>
    <property type="match status" value="1"/>
</dbReference>
<keyword evidence="6" id="KW-0472">Membrane</keyword>
<evidence type="ECO:0000313" key="8">
    <source>
        <dbReference type="EMBL" id="PED82729.1"/>
    </source>
</evidence>
<dbReference type="EMBL" id="NVOR01000027">
    <property type="protein sequence ID" value="PED82729.1"/>
    <property type="molecule type" value="Genomic_DNA"/>
</dbReference>
<dbReference type="Pfam" id="PF01580">
    <property type="entry name" value="FtsK_SpoIIIE"/>
    <property type="match status" value="3"/>
</dbReference>
<comment type="caution">
    <text evidence="8">The sequence shown here is derived from an EMBL/GenBank/DDBJ whole genome shotgun (WGS) entry which is preliminary data.</text>
</comment>
<feature type="transmembrane region" description="Helical" evidence="6">
    <location>
        <begin position="46"/>
        <end position="67"/>
    </location>
</feature>
<dbReference type="InterPro" id="IPR003593">
    <property type="entry name" value="AAA+_ATPase"/>
</dbReference>
<evidence type="ECO:0000256" key="6">
    <source>
        <dbReference type="SAM" id="Phobius"/>
    </source>
</evidence>
<evidence type="ECO:0000256" key="2">
    <source>
        <dbReference type="ARBA" id="ARBA00022741"/>
    </source>
</evidence>
<keyword evidence="3 4" id="KW-0067">ATP-binding</keyword>
<dbReference type="InterPro" id="IPR023839">
    <property type="entry name" value="Firmicutes_EssC_C"/>
</dbReference>
<feature type="binding site" evidence="4">
    <location>
        <begin position="1119"/>
        <end position="1126"/>
    </location>
    <ligand>
        <name>ATP</name>
        <dbReference type="ChEBI" id="CHEBI:30616"/>
    </ligand>
</feature>
<accession>A0AA91VD16</accession>
<dbReference type="CDD" id="cd01127">
    <property type="entry name" value="TrwB_TraG_TraD_VirD4"/>
    <property type="match status" value="1"/>
</dbReference>
<dbReference type="PROSITE" id="PS50901">
    <property type="entry name" value="FTSK"/>
    <property type="match status" value="3"/>
</dbReference>
<dbReference type="PANTHER" id="PTHR22683:SF1">
    <property type="entry name" value="TYPE VII SECRETION SYSTEM PROTEIN ESSC"/>
    <property type="match status" value="1"/>
</dbReference>
<evidence type="ECO:0000313" key="9">
    <source>
        <dbReference type="Proteomes" id="UP000221020"/>
    </source>
</evidence>
<keyword evidence="6" id="KW-1133">Transmembrane helix</keyword>
<dbReference type="GO" id="GO:0005524">
    <property type="term" value="F:ATP binding"/>
    <property type="evidence" value="ECO:0007669"/>
    <property type="project" value="UniProtKB-UniRule"/>
</dbReference>
<feature type="binding site" evidence="4">
    <location>
        <begin position="841"/>
        <end position="848"/>
    </location>
    <ligand>
        <name>ATP</name>
        <dbReference type="ChEBI" id="CHEBI:30616"/>
    </ligand>
</feature>
<dbReference type="InterPro" id="IPR050206">
    <property type="entry name" value="FtsK/SpoIIIE/SftA"/>
</dbReference>
<evidence type="ECO:0000256" key="4">
    <source>
        <dbReference type="PROSITE-ProRule" id="PRU00289"/>
    </source>
</evidence>
<dbReference type="SMART" id="SM00382">
    <property type="entry name" value="AAA"/>
    <property type="match status" value="3"/>
</dbReference>
<sequence length="1342" mass="153492">MFEKRKEGNIVQTSPYFQRSPRVRVDIPTGKVVVHDPPNMPEEPKFSIESMLLPGIMTVLTIVLYFFVMKNMRSSSSFLPFMMISSIPVLGTYIFTILAFFRKKKEHRLMLEQLQNNYLEQLQKHRMELENLKVEQAKYLIIKNPSPLKSIGRIENRESNLWERTPEGEDFLDIRIGTGIRSFLIDLKVPEKRGYDDNLLITEAQNIAKDFKYITNGHISISLKKHDVIGVVGNKDDISNFIRITTTQIMTHHAPNEVKIAAFYHQKNKENWNWMRWLPHVWDEQHNIRFLADTEDTAQKLAESLFIPLNMRRIFNSSHQKDVNVPLVPMYIFFLEARDFLEEDPLLPMLLKEGQSVGASTFVFAQRKDQLPMECDLIINVNEDEGEVFETFSSTSEGEEKTYTQFKVDKLSYKTCEQGARSLASIRLKSSTAANIPKLLTFLDLFNVKTMEELEILNRWEENRYPTALPVPIGVREGGKPVVLNIHDKIEKKGHGPHGLMAGTTGSGKSEVIQSIIASLAVTYHPHEMAFMLIDYKGGGMSNTFAGLPHVVASITNLEDPNLIERARISLKAELERRQKLFIQAGNVQHLDEYYETNWREKEPLPHLFIVIDEFAQMKKEQPEFMDELISVAAIGRTLGVHLLLATQKPSGVVNDKIWSNSRFRICLRVQDDGDSREMIKIPDASKINVPGRGYLQVGNNEILELFQSAWSGAPYNPEEEKVVQHVDFTKIKLNGERIKSKKRLKPLTNGPKQLQALIDYIHLKAEQENINPLPGPWLPPLPETLLLDRFYSITDWNKSQWEMGEHEKYQPIVGLIDDVANQAQYPLKLNLLEGHMNVYGMPGTGKTTFIQTVIMSLALSHSPEEVNFYIVDFSRMFLDFAKLPHVGGVVQEGESEKIKRLFGFIKKELLHRKEQFATLGAKSFETYKRLSGEVLPAMVIIIDGYARFKNEHEKENDLLEQLLREAATYGLYFHIMLNQTSDMFDRYRNNISLTVSFELQDASEYQFLVGKSSFPLTDVPPGRGLVKGQPPELFQAALPFVGESEFEYTAQLKKIMEKMRDAWTGTDVKPIPMVPQVVSLCKMLEDEDGQGACIGIETNEIEPHRIVLEEMNNIVIAGRMESGKTSLLQSILLSMANHYSSEQLEIYTVDLTGKSMGIATMNNIPHVKQSVIDGQQFTKMLEEFLERVNERKDMVPQLGEVISDSPNNSRIVIMIDDLEQVLSYVSMEFQTKGMLEKLVEQARNKGVHFIVAGTTSNLNSYGHEQWFSHIRKRSVGYLLGTTDNSELYFFNARLHHTEMDQELAAGEGYFIKRKPVKVKIAYEPLNVVAEMMKSLQHTIIQ</sequence>
<dbReference type="PANTHER" id="PTHR22683">
    <property type="entry name" value="SPORULATION PROTEIN RELATED"/>
    <property type="match status" value="1"/>
</dbReference>
<evidence type="ECO:0000256" key="5">
    <source>
        <dbReference type="SAM" id="Coils"/>
    </source>
</evidence>
<protein>
    <submittedName>
        <fullName evidence="8">Type VII secretion protein EssC</fullName>
    </submittedName>
</protein>
<feature type="coiled-coil region" evidence="5">
    <location>
        <begin position="104"/>
        <end position="135"/>
    </location>
</feature>
<dbReference type="InterPro" id="IPR002543">
    <property type="entry name" value="FtsK_dom"/>
</dbReference>
<reference evidence="8 9" key="1">
    <citation type="submission" date="2017-09" db="EMBL/GenBank/DDBJ databases">
        <title>Large-scale bioinformatics analysis of Bacillus genomes uncovers conserved roles of natural products in bacterial physiology.</title>
        <authorList>
            <consortium name="Agbiome Team Llc"/>
            <person name="Bleich R.M."/>
            <person name="Grubbs K.J."/>
            <person name="Santa Maria K.C."/>
            <person name="Allen S.E."/>
            <person name="Farag S."/>
            <person name="Shank E.A."/>
            <person name="Bowers A."/>
        </authorList>
    </citation>
    <scope>NUCLEOTIDE SEQUENCE [LARGE SCALE GENOMIC DNA]</scope>
    <source>
        <strain evidence="8 9">AFS092012</strain>
    </source>
</reference>
<keyword evidence="1" id="KW-0677">Repeat</keyword>
<evidence type="ECO:0000256" key="1">
    <source>
        <dbReference type="ARBA" id="ARBA00022737"/>
    </source>
</evidence>
<dbReference type="GO" id="GO:0003677">
    <property type="term" value="F:DNA binding"/>
    <property type="evidence" value="ECO:0007669"/>
    <property type="project" value="InterPro"/>
</dbReference>
<keyword evidence="2 4" id="KW-0547">Nucleotide-binding</keyword>
<evidence type="ECO:0000259" key="7">
    <source>
        <dbReference type="PROSITE" id="PS50901"/>
    </source>
</evidence>
<feature type="transmembrane region" description="Helical" evidence="6">
    <location>
        <begin position="79"/>
        <end position="101"/>
    </location>
</feature>
<gene>
    <name evidence="8" type="primary">essC</name>
    <name evidence="8" type="ORF">CON65_09945</name>
</gene>
<feature type="domain" description="FtsK" evidence="7">
    <location>
        <begin position="479"/>
        <end position="677"/>
    </location>
</feature>
<dbReference type="SUPFAM" id="SSF52540">
    <property type="entry name" value="P-loop containing nucleoside triphosphate hydrolases"/>
    <property type="match status" value="3"/>
</dbReference>
<dbReference type="GO" id="GO:0016020">
    <property type="term" value="C:membrane"/>
    <property type="evidence" value="ECO:0007669"/>
    <property type="project" value="UniProtKB-SubCell"/>
</dbReference>
<feature type="domain" description="FtsK" evidence="7">
    <location>
        <begin position="1102"/>
        <end position="1287"/>
    </location>
</feature>
<dbReference type="Gene3D" id="3.40.50.300">
    <property type="entry name" value="P-loop containing nucleotide triphosphate hydrolases"/>
    <property type="match status" value="3"/>
</dbReference>
<keyword evidence="5" id="KW-0175">Coiled coil</keyword>
<feature type="binding site" evidence="4">
    <location>
        <begin position="503"/>
        <end position="510"/>
    </location>
    <ligand>
        <name>ATP</name>
        <dbReference type="ChEBI" id="CHEBI:30616"/>
    </ligand>
</feature>
<keyword evidence="6" id="KW-0812">Transmembrane</keyword>
<organism evidence="8 9">
    <name type="scientific">Bacillus pseudomycoides</name>
    <dbReference type="NCBI Taxonomy" id="64104"/>
    <lineage>
        <taxon>Bacteria</taxon>
        <taxon>Bacillati</taxon>
        <taxon>Bacillota</taxon>
        <taxon>Bacilli</taxon>
        <taxon>Bacillales</taxon>
        <taxon>Bacillaceae</taxon>
        <taxon>Bacillus</taxon>
        <taxon>Bacillus cereus group</taxon>
    </lineage>
</organism>
<dbReference type="InterPro" id="IPR027417">
    <property type="entry name" value="P-loop_NTPase"/>
</dbReference>